<evidence type="ECO:0000256" key="1">
    <source>
        <dbReference type="ARBA" id="ARBA00004651"/>
    </source>
</evidence>
<evidence type="ECO:0000256" key="7">
    <source>
        <dbReference type="ARBA" id="ARBA00023136"/>
    </source>
</evidence>
<evidence type="ECO:0000256" key="5">
    <source>
        <dbReference type="ARBA" id="ARBA00022960"/>
    </source>
</evidence>
<comment type="similarity">
    <text evidence="2">Belongs to the MreD family.</text>
</comment>
<gene>
    <name evidence="9" type="primary">mreD</name>
    <name evidence="9" type="ORF">D0469_00275</name>
</gene>
<dbReference type="AlphaFoldDB" id="A0A372LTQ6"/>
<dbReference type="NCBIfam" id="TIGR03426">
    <property type="entry name" value="shape_MreD"/>
    <property type="match status" value="1"/>
</dbReference>
<dbReference type="RefSeq" id="WP_117324659.1">
    <property type="nucleotide sequence ID" value="NZ_QVTE01000001.1"/>
</dbReference>
<evidence type="ECO:0000313" key="10">
    <source>
        <dbReference type="Proteomes" id="UP000264541"/>
    </source>
</evidence>
<evidence type="ECO:0000256" key="8">
    <source>
        <dbReference type="SAM" id="Phobius"/>
    </source>
</evidence>
<comment type="subcellular location">
    <subcellularLocation>
        <location evidence="1">Cell membrane</location>
        <topology evidence="1">Multi-pass membrane protein</topology>
    </subcellularLocation>
</comment>
<feature type="transmembrane region" description="Helical" evidence="8">
    <location>
        <begin position="57"/>
        <end position="81"/>
    </location>
</feature>
<evidence type="ECO:0000256" key="4">
    <source>
        <dbReference type="ARBA" id="ARBA00022692"/>
    </source>
</evidence>
<dbReference type="OrthoDB" id="1653857at2"/>
<reference evidence="9 10" key="1">
    <citation type="submission" date="2018-08" db="EMBL/GenBank/DDBJ databases">
        <title>Bacillus chawlae sp. nov., Bacillus glennii sp. nov., and Bacillus saganii sp. nov. Isolated from the Vehicle Assembly Building at Kennedy Space Center where the Viking Spacecraft were Assembled.</title>
        <authorList>
            <person name="Seuylemezian A."/>
            <person name="Vaishampayan P."/>
        </authorList>
    </citation>
    <scope>NUCLEOTIDE SEQUENCE [LARGE SCALE GENOMIC DNA]</scope>
    <source>
        <strain evidence="9 10">V47-23a</strain>
    </source>
</reference>
<name>A0A372LTQ6_9BACI</name>
<dbReference type="GO" id="GO:0008360">
    <property type="term" value="P:regulation of cell shape"/>
    <property type="evidence" value="ECO:0007669"/>
    <property type="project" value="UniProtKB-KW"/>
</dbReference>
<dbReference type="InterPro" id="IPR007227">
    <property type="entry name" value="Cell_shape_determining_MreD"/>
</dbReference>
<dbReference type="GO" id="GO:0005886">
    <property type="term" value="C:plasma membrane"/>
    <property type="evidence" value="ECO:0007669"/>
    <property type="project" value="UniProtKB-SubCell"/>
</dbReference>
<organism evidence="9 10">
    <name type="scientific">Peribacillus saganii</name>
    <dbReference type="NCBI Taxonomy" id="2303992"/>
    <lineage>
        <taxon>Bacteria</taxon>
        <taxon>Bacillati</taxon>
        <taxon>Bacillota</taxon>
        <taxon>Bacilli</taxon>
        <taxon>Bacillales</taxon>
        <taxon>Bacillaceae</taxon>
        <taxon>Peribacillus</taxon>
    </lineage>
</organism>
<feature type="transmembrane region" description="Helical" evidence="8">
    <location>
        <begin position="140"/>
        <end position="158"/>
    </location>
</feature>
<comment type="caution">
    <text evidence="9">The sequence shown here is derived from an EMBL/GenBank/DDBJ whole genome shotgun (WGS) entry which is preliminary data.</text>
</comment>
<accession>A0A372LTQ6</accession>
<protein>
    <submittedName>
        <fullName evidence="9">Rod shape-determining protein MreD</fullName>
    </submittedName>
</protein>
<evidence type="ECO:0000313" key="9">
    <source>
        <dbReference type="EMBL" id="RFU71583.1"/>
    </source>
</evidence>
<keyword evidence="6 8" id="KW-1133">Transmembrane helix</keyword>
<dbReference type="Pfam" id="PF04093">
    <property type="entry name" value="MreD"/>
    <property type="match status" value="1"/>
</dbReference>
<evidence type="ECO:0000256" key="2">
    <source>
        <dbReference type="ARBA" id="ARBA00007776"/>
    </source>
</evidence>
<proteinExistence type="inferred from homology"/>
<evidence type="ECO:0000256" key="6">
    <source>
        <dbReference type="ARBA" id="ARBA00022989"/>
    </source>
</evidence>
<dbReference type="EMBL" id="QVTE01000001">
    <property type="protein sequence ID" value="RFU71583.1"/>
    <property type="molecule type" value="Genomic_DNA"/>
</dbReference>
<dbReference type="Proteomes" id="UP000264541">
    <property type="component" value="Unassembled WGS sequence"/>
</dbReference>
<keyword evidence="4 8" id="KW-0812">Transmembrane</keyword>
<keyword evidence="7 8" id="KW-0472">Membrane</keyword>
<keyword evidence="5" id="KW-0133">Cell shape</keyword>
<feature type="transmembrane region" description="Helical" evidence="8">
    <location>
        <begin position="101"/>
        <end position="128"/>
    </location>
</feature>
<sequence>MSKFILPLVALLFFISESLFVTLFSGELYNSEQIFVPRFIMVFLVFLTIYGSRKMGVIYGFILGLLFDAVYTEILGIYMFLFPILCYLISKAMKVLQTNLFIVLIVSVLFIALLEVAIFEVNVILHFAEMSFSEFVEVRLLPTLILNLAFTILAAFPLKLQMEKFELETRED</sequence>
<feature type="transmembrane region" description="Helical" evidence="8">
    <location>
        <begin position="34"/>
        <end position="50"/>
    </location>
</feature>
<keyword evidence="10" id="KW-1185">Reference proteome</keyword>
<evidence type="ECO:0000256" key="3">
    <source>
        <dbReference type="ARBA" id="ARBA00022475"/>
    </source>
</evidence>
<keyword evidence="3" id="KW-1003">Cell membrane</keyword>